<dbReference type="InterPro" id="IPR036388">
    <property type="entry name" value="WH-like_DNA-bd_sf"/>
</dbReference>
<dbReference type="InterPro" id="IPR036390">
    <property type="entry name" value="WH_DNA-bd_sf"/>
</dbReference>
<feature type="region of interest" description="Disordered" evidence="1">
    <location>
        <begin position="1"/>
        <end position="78"/>
    </location>
</feature>
<organism evidence="3 4">
    <name type="scientific">Eumeta variegata</name>
    <name type="common">Bagworm moth</name>
    <name type="synonym">Eumeta japonica</name>
    <dbReference type="NCBI Taxonomy" id="151549"/>
    <lineage>
        <taxon>Eukaryota</taxon>
        <taxon>Metazoa</taxon>
        <taxon>Ecdysozoa</taxon>
        <taxon>Arthropoda</taxon>
        <taxon>Hexapoda</taxon>
        <taxon>Insecta</taxon>
        <taxon>Pterygota</taxon>
        <taxon>Neoptera</taxon>
        <taxon>Endopterygota</taxon>
        <taxon>Lepidoptera</taxon>
        <taxon>Glossata</taxon>
        <taxon>Ditrysia</taxon>
        <taxon>Tineoidea</taxon>
        <taxon>Psychidae</taxon>
        <taxon>Oiketicinae</taxon>
        <taxon>Eumeta</taxon>
    </lineage>
</organism>
<feature type="compositionally biased region" description="Basic and acidic residues" evidence="1">
    <location>
        <begin position="45"/>
        <end position="56"/>
    </location>
</feature>
<feature type="compositionally biased region" description="Gly residues" evidence="1">
    <location>
        <begin position="126"/>
        <end position="139"/>
    </location>
</feature>
<feature type="compositionally biased region" description="Basic and acidic residues" evidence="1">
    <location>
        <begin position="17"/>
        <end position="26"/>
    </location>
</feature>
<feature type="region of interest" description="Disordered" evidence="1">
    <location>
        <begin position="97"/>
        <end position="252"/>
    </location>
</feature>
<evidence type="ECO:0000256" key="1">
    <source>
        <dbReference type="SAM" id="MobiDB-lite"/>
    </source>
</evidence>
<name>A0A4C1ZXG6_EUMVA</name>
<gene>
    <name evidence="3" type="primary">His1</name>
    <name evidence="3" type="ORF">EVAR_66814_1</name>
</gene>
<dbReference type="Gene3D" id="1.10.10.10">
    <property type="entry name" value="Winged helix-like DNA-binding domain superfamily/Winged helix DNA-binding domain"/>
    <property type="match status" value="1"/>
</dbReference>
<feature type="domain" description="H15" evidence="2">
    <location>
        <begin position="85"/>
        <end position="114"/>
    </location>
</feature>
<sequence>MADTAVASEAPAPTTRRRGEETEGYRGRWRRRCRQEAEGETDASEDFRDGQQRDQGAEGAQRFFSAGHQEIYRRPIQGRRREACAFIRKYLKSAVESGTLIQTKGKGASGSFKLESKSSSGSKKSSGGGGGGGGSGGVAVGASGAKRAGSKSASSAASSRAGGGGKKAPPPRSLFRAAAGKRKARPPRPVLRRRNLKRRPQREGRRRRRGRSGCRLRRREEEARRLRRGEGEGGQSEGRRSAEGEEDRQTAD</sequence>
<dbReference type="Proteomes" id="UP000299102">
    <property type="component" value="Unassembled WGS sequence"/>
</dbReference>
<dbReference type="GO" id="GO:0000786">
    <property type="term" value="C:nucleosome"/>
    <property type="evidence" value="ECO:0007669"/>
    <property type="project" value="InterPro"/>
</dbReference>
<protein>
    <submittedName>
        <fullName evidence="3">Histone H1</fullName>
    </submittedName>
</protein>
<feature type="compositionally biased region" description="Basic residues" evidence="1">
    <location>
        <begin position="179"/>
        <end position="217"/>
    </location>
</feature>
<keyword evidence="4" id="KW-1185">Reference proteome</keyword>
<evidence type="ECO:0000259" key="2">
    <source>
        <dbReference type="Pfam" id="PF00538"/>
    </source>
</evidence>
<dbReference type="OrthoDB" id="8251629at2759"/>
<evidence type="ECO:0000313" key="3">
    <source>
        <dbReference type="EMBL" id="GBP92418.1"/>
    </source>
</evidence>
<dbReference type="AlphaFoldDB" id="A0A4C1ZXG6"/>
<evidence type="ECO:0000313" key="4">
    <source>
        <dbReference type="Proteomes" id="UP000299102"/>
    </source>
</evidence>
<dbReference type="InterPro" id="IPR005818">
    <property type="entry name" value="Histone_H1/H5_H15"/>
</dbReference>
<feature type="compositionally biased region" description="Low complexity" evidence="1">
    <location>
        <begin position="140"/>
        <end position="160"/>
    </location>
</feature>
<comment type="caution">
    <text evidence="3">The sequence shown here is derived from an EMBL/GenBank/DDBJ whole genome shotgun (WGS) entry which is preliminary data.</text>
</comment>
<accession>A0A4C1ZXG6</accession>
<feature type="compositionally biased region" description="Basic and acidic residues" evidence="1">
    <location>
        <begin position="218"/>
        <end position="252"/>
    </location>
</feature>
<dbReference type="GO" id="GO:0003677">
    <property type="term" value="F:DNA binding"/>
    <property type="evidence" value="ECO:0007669"/>
    <property type="project" value="InterPro"/>
</dbReference>
<dbReference type="GO" id="GO:0006334">
    <property type="term" value="P:nucleosome assembly"/>
    <property type="evidence" value="ECO:0007669"/>
    <property type="project" value="InterPro"/>
</dbReference>
<dbReference type="EMBL" id="BGZK01002272">
    <property type="protein sequence ID" value="GBP92418.1"/>
    <property type="molecule type" value="Genomic_DNA"/>
</dbReference>
<reference evidence="3 4" key="1">
    <citation type="journal article" date="2019" name="Commun. Biol.">
        <title>The bagworm genome reveals a unique fibroin gene that provides high tensile strength.</title>
        <authorList>
            <person name="Kono N."/>
            <person name="Nakamura H."/>
            <person name="Ohtoshi R."/>
            <person name="Tomita M."/>
            <person name="Numata K."/>
            <person name="Arakawa K."/>
        </authorList>
    </citation>
    <scope>NUCLEOTIDE SEQUENCE [LARGE SCALE GENOMIC DNA]</scope>
</reference>
<dbReference type="SUPFAM" id="SSF46785">
    <property type="entry name" value="Winged helix' DNA-binding domain"/>
    <property type="match status" value="1"/>
</dbReference>
<proteinExistence type="predicted"/>
<dbReference type="Pfam" id="PF00538">
    <property type="entry name" value="Linker_histone"/>
    <property type="match status" value="1"/>
</dbReference>